<dbReference type="Pfam" id="PF08161">
    <property type="entry name" value="RRP12_HEAT"/>
    <property type="match status" value="1"/>
</dbReference>
<organism evidence="3 4">
    <name type="scientific">Babesia gibsoni</name>
    <dbReference type="NCBI Taxonomy" id="33632"/>
    <lineage>
        <taxon>Eukaryota</taxon>
        <taxon>Sar</taxon>
        <taxon>Alveolata</taxon>
        <taxon>Apicomplexa</taxon>
        <taxon>Aconoidasida</taxon>
        <taxon>Piroplasmida</taxon>
        <taxon>Babesiidae</taxon>
        <taxon>Babesia</taxon>
    </lineage>
</organism>
<dbReference type="Proteomes" id="UP001230268">
    <property type="component" value="Unassembled WGS sequence"/>
</dbReference>
<sequence length="1294" mass="145909">MSFVSTQMMESSYMVDNLVRRLRQSIALGSDSIPHHCESEIDDSDIAIYEEYISSGRFMRLKKCALDSLGLIREAVEPVNFTWNPGIADVEKEAILELYPIAKCALHCIYNQLDDVLENAASYKEASEDSSTLTFEGLFLIVKTILEMLDPVVFALEMSIFTMLLKVMERTRPLRPLLNACLGCISTYLCRLFSSDISHDIQEGMIAILSKVKQLFEQVLELVLANDDERLNADALTFLKMVTSTIIQRLHTLTSGHVDECKRQQINFVVKVIDCWYGVLVGRIMQLRLAMQQSSTRPVKLVKLLKAIITFPPLPPAHRLRVVLQVALTLRQDATCSIQVEALSAIIALMEIDPQEKSDIMRNNARPLSEALIEVLFDTRYWGNSHGAISTTDCEKQVQLVYCIAQCIRVARSIPAGNASEHVDEFLQGKIFSLLNSESAKPADGSARIDRMIRETEMLPELNSNFPTLKDFMAARDDCDLLTRLMKMFNYLLTYCNHALDEAIALVLCWLFQEFDLSLCLKIVAPICLQFLRTKRSKMLDEIHKVSSMPSGLAAIAQSTMSRWTVGGKIFSTALEAYRGDQSDEDMGVSVKTAYMKPIAIFDALFDATIDIVKEAGGAIPKDLEDCIGLYVKMFGIETYLRLLPLNTLYTIPITSEIFKVGAHAYMLPILHRQLKGVDMSIYVLHFLPVLQQVELLEKRAKELVSMNTSAEPVVSHASRSYESLVEVLYSIAITMVSASNDCKEALEMNDFQMLKHVLALLDRGTTQAIIAGKFIAACANLEGIAPNLIGLLVKRFVALQTTMGACSPELQSTFYVVEDALLAAISNCGKFCDSKMLAVNLSSFEEALKQTAANLDSSVKISRALLPSVDDELKLQLHKHWLELLTAKPSKSLYLALKRSCETASAKLELLLNEPDSTRKGLKTKNENVDSLFVRELCSLDGLKALANTLHLAPGEKPKEETEEHSKHRVCCISAFVHLLETMKKCDLYRDVAQQIMVEIVKTLIMEAMVNVTAPNNNTRSSAMSIYDSVCNLMIEEMDTVIRLSLSALTCGDSKNMQISFVICLTRLIALHSDEAMKFNLAQVLSYIFRLLSEDNIKLYVQILRFARVCIVKFTRDRVQWLAPLLMRMFDNESCCARARVFVRRITQKLLQKLTRDQLMKIFPPQHLPLLRSIMTARRKKRNVKLRKALRAGDEEDDQEFVDKMFKTDDEGRLVVTMDEEEEIEEEDDTMDVNNSASRKEQKKVRQKTKKKSDIQPYAYIKLNKAKASEKHKKENIRALQAIVRNKGSAETV</sequence>
<reference evidence="3" key="1">
    <citation type="submission" date="2023-08" db="EMBL/GenBank/DDBJ databases">
        <title>Draft sequence of the Babesia gibsoni genome.</title>
        <authorList>
            <person name="Yamagishi J.Y."/>
            <person name="Xuan X.X."/>
        </authorList>
    </citation>
    <scope>NUCLEOTIDE SEQUENCE</scope>
    <source>
        <strain evidence="3">Azabu</strain>
    </source>
</reference>
<feature type="domain" description="RRP12 HEAT" evidence="2">
    <location>
        <begin position="621"/>
        <end position="759"/>
    </location>
</feature>
<dbReference type="InterPro" id="IPR012978">
    <property type="entry name" value="HEAT_RRP12"/>
</dbReference>
<dbReference type="SUPFAM" id="SSF48371">
    <property type="entry name" value="ARM repeat"/>
    <property type="match status" value="1"/>
</dbReference>
<feature type="region of interest" description="Disordered" evidence="1">
    <location>
        <begin position="1221"/>
        <end position="1254"/>
    </location>
</feature>
<gene>
    <name evidence="3" type="ORF">BgAZ_403460</name>
</gene>
<keyword evidence="4" id="KW-1185">Reference proteome</keyword>
<comment type="caution">
    <text evidence="3">The sequence shown here is derived from an EMBL/GenBank/DDBJ whole genome shotgun (WGS) entry which is preliminary data.</text>
</comment>
<dbReference type="EMBL" id="JAVEPI010000004">
    <property type="protein sequence ID" value="KAK1442316.1"/>
    <property type="molecule type" value="Genomic_DNA"/>
</dbReference>
<feature type="compositionally biased region" description="Basic residues" evidence="1">
    <location>
        <begin position="1242"/>
        <end position="1252"/>
    </location>
</feature>
<evidence type="ECO:0000313" key="4">
    <source>
        <dbReference type="Proteomes" id="UP001230268"/>
    </source>
</evidence>
<evidence type="ECO:0000259" key="2">
    <source>
        <dbReference type="Pfam" id="PF08161"/>
    </source>
</evidence>
<evidence type="ECO:0000313" key="3">
    <source>
        <dbReference type="EMBL" id="KAK1442316.1"/>
    </source>
</evidence>
<accession>A0AAD8LP46</accession>
<name>A0AAD8LP46_BABGI</name>
<feature type="compositionally biased region" description="Acidic residues" evidence="1">
    <location>
        <begin position="1221"/>
        <end position="1232"/>
    </location>
</feature>
<evidence type="ECO:0000256" key="1">
    <source>
        <dbReference type="SAM" id="MobiDB-lite"/>
    </source>
</evidence>
<dbReference type="InterPro" id="IPR016024">
    <property type="entry name" value="ARM-type_fold"/>
</dbReference>
<proteinExistence type="predicted"/>
<protein>
    <recommendedName>
        <fullName evidence="2">RRP12 HEAT domain-containing protein</fullName>
    </recommendedName>
</protein>